<accession>A0A973W550</accession>
<keyword evidence="1" id="KW-0732">Signal</keyword>
<dbReference type="InterPro" id="IPR039728">
    <property type="entry name" value="GLG1"/>
</dbReference>
<dbReference type="PANTHER" id="PTHR11884">
    <property type="entry name" value="SELECTIN LIGAND RELATED"/>
    <property type="match status" value="1"/>
</dbReference>
<evidence type="ECO:0000313" key="3">
    <source>
        <dbReference type="EMBL" id="WXC82477.1"/>
    </source>
</evidence>
<dbReference type="PANTHER" id="PTHR11884:SF1">
    <property type="entry name" value="GOLGI APPARATUS PROTEIN 1"/>
    <property type="match status" value="1"/>
</dbReference>
<evidence type="ECO:0000313" key="2">
    <source>
        <dbReference type="EMBL" id="NVI47766.1"/>
    </source>
</evidence>
<name>A0A973W550_9BRAD</name>
<dbReference type="Proteomes" id="UP001432046">
    <property type="component" value="Chromosome"/>
</dbReference>
<reference evidence="3" key="3">
    <citation type="submission" date="2024-03" db="EMBL/GenBank/DDBJ databases">
        <authorList>
            <person name="Bromfield E.S.P."/>
            <person name="Cloutier S."/>
        </authorList>
    </citation>
    <scope>NUCLEOTIDE SEQUENCE</scope>
    <source>
        <strain evidence="3">5S5</strain>
    </source>
</reference>
<sequence length="137" mass="14511">MVRGGFFLFVIALTAPSLAVAETMSFGDSAAQLAKACGADITANCRGVNLDATRLKECLSRNRDVISPQCKETYFSTLDTIQKRIAARVTVANACTREIVKVCNGSTKETSKAVPCLVAAKGVSRNCAQAINDAGYQ</sequence>
<feature type="chain" id="PRO_5038144955" evidence="1">
    <location>
        <begin position="20"/>
        <end position="137"/>
    </location>
</feature>
<keyword evidence="4" id="KW-1185">Reference proteome</keyword>
<reference evidence="3" key="2">
    <citation type="journal article" date="2021" name="Int. J. Syst. Evol. Microbiol.">
        <title>Bradyrhizobium septentrionale sp. nov. (sv. septentrionale) and Bradyrhizobium quebecense sp. nov. (sv. septentrionale) associated with legumes native to Canada possess rearranged symbiosis genes and numerous insertion sequences.</title>
        <authorList>
            <person name="Bromfield E.S.P."/>
            <person name="Cloutier S."/>
        </authorList>
    </citation>
    <scope>NUCLEOTIDE SEQUENCE</scope>
    <source>
        <strain evidence="3">5S5</strain>
    </source>
</reference>
<proteinExistence type="predicted"/>
<evidence type="ECO:0000313" key="4">
    <source>
        <dbReference type="Proteomes" id="UP001432046"/>
    </source>
</evidence>
<reference evidence="2" key="1">
    <citation type="submission" date="2020-06" db="EMBL/GenBank/DDBJ databases">
        <title>Whole Genome Sequence of Bradyrhizobium sp. Strain 1S1.</title>
        <authorList>
            <person name="Bromfield E.S.P."/>
            <person name="Cloutier S."/>
        </authorList>
    </citation>
    <scope>NUCLEOTIDE SEQUENCE [LARGE SCALE GENOMIC DNA]</scope>
    <source>
        <strain evidence="2">1S1</strain>
    </source>
</reference>
<dbReference type="RefSeq" id="WP_029078878.1">
    <property type="nucleotide sequence ID" value="NZ_CP088285.1"/>
</dbReference>
<dbReference type="EMBL" id="JAAOLE020000001">
    <property type="protein sequence ID" value="NVI47766.1"/>
    <property type="molecule type" value="Genomic_DNA"/>
</dbReference>
<dbReference type="AlphaFoldDB" id="A0A973W550"/>
<dbReference type="EMBL" id="CP147711">
    <property type="protein sequence ID" value="WXC82477.1"/>
    <property type="molecule type" value="Genomic_DNA"/>
</dbReference>
<evidence type="ECO:0000256" key="1">
    <source>
        <dbReference type="SAM" id="SignalP"/>
    </source>
</evidence>
<gene>
    <name evidence="2" type="ORF">HAP48_033405</name>
    <name evidence="3" type="ORF">WDK88_13290</name>
</gene>
<organism evidence="2">
    <name type="scientific">Bradyrhizobium septentrionale</name>
    <dbReference type="NCBI Taxonomy" id="1404411"/>
    <lineage>
        <taxon>Bacteria</taxon>
        <taxon>Pseudomonadati</taxon>
        <taxon>Pseudomonadota</taxon>
        <taxon>Alphaproteobacteria</taxon>
        <taxon>Hyphomicrobiales</taxon>
        <taxon>Nitrobacteraceae</taxon>
        <taxon>Bradyrhizobium</taxon>
    </lineage>
</organism>
<feature type="signal peptide" evidence="1">
    <location>
        <begin position="1"/>
        <end position="19"/>
    </location>
</feature>
<protein>
    <submittedName>
        <fullName evidence="2">Uncharacterized protein</fullName>
    </submittedName>
</protein>